<dbReference type="InterPro" id="IPR009506">
    <property type="entry name" value="YjiS-like"/>
</dbReference>
<dbReference type="RefSeq" id="WP_023653404.1">
    <property type="nucleotide sequence ID" value="NZ_CAHS01000003.1"/>
</dbReference>
<name>V5Z3H1_9GAMM</name>
<reference evidence="2 3" key="1">
    <citation type="journal article" date="2013" name="Syst. Appl. Microbiol.">
        <title>Phylogenetic position and virulence apparatus of the pear flower necrosis pathogen Erwinia piriflorinigrans CFBP 5888T as assessed by comparative genomics.</title>
        <authorList>
            <person name="Smits T.H."/>
            <person name="Rezzonico F."/>
            <person name="Lopez M.M."/>
            <person name="Blom J."/>
            <person name="Goesmann A."/>
            <person name="Frey J.E."/>
            <person name="Duffy B."/>
        </authorList>
    </citation>
    <scope>NUCLEOTIDE SEQUENCE [LARGE SCALE GENOMIC DNA]</scope>
    <source>
        <strain evidence="3">CFBP5888</strain>
    </source>
</reference>
<evidence type="ECO:0000259" key="1">
    <source>
        <dbReference type="Pfam" id="PF06568"/>
    </source>
</evidence>
<accession>V5Z3H1</accession>
<evidence type="ECO:0000313" key="2">
    <source>
        <dbReference type="EMBL" id="CCG85549.1"/>
    </source>
</evidence>
<keyword evidence="3" id="KW-1185">Reference proteome</keyword>
<dbReference type="Proteomes" id="UP000018217">
    <property type="component" value="Unassembled WGS sequence"/>
</dbReference>
<sequence length="63" mass="7735">MMEFEQNRAAKPLSWMLIRTFYTVLYHRWRARRLRACTRKILSRLNDSQLKDIGLTDEDIRHL</sequence>
<dbReference type="Pfam" id="PF06568">
    <property type="entry name" value="YjiS-like"/>
    <property type="match status" value="1"/>
</dbReference>
<evidence type="ECO:0000313" key="3">
    <source>
        <dbReference type="Proteomes" id="UP000018217"/>
    </source>
</evidence>
<organism evidence="2 3">
    <name type="scientific">Erwinia piriflorinigrans CFBP 5888</name>
    <dbReference type="NCBI Taxonomy" id="1161919"/>
    <lineage>
        <taxon>Bacteria</taxon>
        <taxon>Pseudomonadati</taxon>
        <taxon>Pseudomonadota</taxon>
        <taxon>Gammaproteobacteria</taxon>
        <taxon>Enterobacterales</taxon>
        <taxon>Erwiniaceae</taxon>
        <taxon>Erwinia</taxon>
    </lineage>
</organism>
<protein>
    <recommendedName>
        <fullName evidence="1">YjiS-like domain-containing protein</fullName>
    </recommendedName>
</protein>
<proteinExistence type="predicted"/>
<dbReference type="EMBL" id="CAHS01000003">
    <property type="protein sequence ID" value="CCG85549.1"/>
    <property type="molecule type" value="Genomic_DNA"/>
</dbReference>
<comment type="caution">
    <text evidence="2">The sequence shown here is derived from an EMBL/GenBank/DDBJ whole genome shotgun (WGS) entry which is preliminary data.</text>
</comment>
<gene>
    <name evidence="2" type="ORF">EPIR_0184</name>
</gene>
<feature type="domain" description="YjiS-like" evidence="1">
    <location>
        <begin position="27"/>
        <end position="61"/>
    </location>
</feature>
<dbReference type="AlphaFoldDB" id="V5Z3H1"/>